<sequence>MIPFFAMAPWSFNSEQLNKMWPMIFWQNQWGLRITTSISSKYMIWPPLCKDTATCFLIFSNNSLPTSFKDSNSMTSSERDLEKTSHFTKGSLGESSLHFMMVD</sequence>
<evidence type="ECO:0000313" key="1">
    <source>
        <dbReference type="EMBL" id="KAG0586785.1"/>
    </source>
</evidence>
<gene>
    <name evidence="1" type="ORF">KC19_2G117000</name>
</gene>
<evidence type="ECO:0000313" key="2">
    <source>
        <dbReference type="Proteomes" id="UP000822688"/>
    </source>
</evidence>
<dbReference type="EMBL" id="CM026422">
    <property type="protein sequence ID" value="KAG0586785.1"/>
    <property type="molecule type" value="Genomic_DNA"/>
</dbReference>
<name>A0A8T0IUK7_CERPU</name>
<comment type="caution">
    <text evidence="1">The sequence shown here is derived from an EMBL/GenBank/DDBJ whole genome shotgun (WGS) entry which is preliminary data.</text>
</comment>
<dbReference type="Proteomes" id="UP000822688">
    <property type="component" value="Chromosome 2"/>
</dbReference>
<protein>
    <submittedName>
        <fullName evidence="1">Uncharacterized protein</fullName>
    </submittedName>
</protein>
<dbReference type="AlphaFoldDB" id="A0A8T0IUK7"/>
<organism evidence="1 2">
    <name type="scientific">Ceratodon purpureus</name>
    <name type="common">Fire moss</name>
    <name type="synonym">Dicranum purpureum</name>
    <dbReference type="NCBI Taxonomy" id="3225"/>
    <lineage>
        <taxon>Eukaryota</taxon>
        <taxon>Viridiplantae</taxon>
        <taxon>Streptophyta</taxon>
        <taxon>Embryophyta</taxon>
        <taxon>Bryophyta</taxon>
        <taxon>Bryophytina</taxon>
        <taxon>Bryopsida</taxon>
        <taxon>Dicranidae</taxon>
        <taxon>Pseudoditrichales</taxon>
        <taxon>Ditrichaceae</taxon>
        <taxon>Ceratodon</taxon>
    </lineage>
</organism>
<accession>A0A8T0IUK7</accession>
<keyword evidence="2" id="KW-1185">Reference proteome</keyword>
<reference evidence="1" key="1">
    <citation type="submission" date="2020-06" db="EMBL/GenBank/DDBJ databases">
        <title>WGS assembly of Ceratodon purpureus strain R40.</title>
        <authorList>
            <person name="Carey S.B."/>
            <person name="Jenkins J."/>
            <person name="Shu S."/>
            <person name="Lovell J.T."/>
            <person name="Sreedasyam A."/>
            <person name="Maumus F."/>
            <person name="Tiley G.P."/>
            <person name="Fernandez-Pozo N."/>
            <person name="Barry K."/>
            <person name="Chen C."/>
            <person name="Wang M."/>
            <person name="Lipzen A."/>
            <person name="Daum C."/>
            <person name="Saski C.A."/>
            <person name="Payton A.C."/>
            <person name="Mcbreen J.C."/>
            <person name="Conrad R.E."/>
            <person name="Kollar L.M."/>
            <person name="Olsson S."/>
            <person name="Huttunen S."/>
            <person name="Landis J.B."/>
            <person name="Wickett N.J."/>
            <person name="Johnson M.G."/>
            <person name="Rensing S.A."/>
            <person name="Grimwood J."/>
            <person name="Schmutz J."/>
            <person name="Mcdaniel S.F."/>
        </authorList>
    </citation>
    <scope>NUCLEOTIDE SEQUENCE</scope>
    <source>
        <strain evidence="1">R40</strain>
    </source>
</reference>
<proteinExistence type="predicted"/>